<feature type="signal peptide" evidence="1">
    <location>
        <begin position="1"/>
        <end position="16"/>
    </location>
</feature>
<dbReference type="EMBL" id="CP056065">
    <property type="protein sequence ID" value="UKJ88505.2"/>
    <property type="molecule type" value="Genomic_DNA"/>
</dbReference>
<keyword evidence="1" id="KW-0732">Signal</keyword>
<dbReference type="InterPro" id="IPR022742">
    <property type="entry name" value="Hydrolase_4"/>
</dbReference>
<sequence>MYYIFLSFFIVKLAYSHEDFDPQPIALNINKNEPKNIVVLRQNFYNIDTLVYTPKDGYINEVIDERGIIWKNDRGRLKLSKVIKFRKESKLLHVHYISADNLSYVKYFYRTGRVWNEINSEQFYLEFDLHRSKSSAVTYYTIYLKRRNDEKRTRVNRSSNPKFAAYGPNYGYLINKVCDVNLWVLCFKSVWTSKEDEHCLFTSVHNRDKPDLAYLVISDSGNVVEKFYHKPPGAFKSWKLIDKTEYYNKLKERDIDPDKFDNTVQLDLNNIDDEKFYSSEFGYKRSTIAAYPKPGFRMTRVGYGNMIIWESGESNVYSYCANMFSDNEEPRLCYVLVSEGSERRIEYFLNNNNTWNKIDKKRFYHLLANKDDPRYTHRNVGVDEQGNRNIEMSYFTNKQGLMVKTYRSMVPTHKGVILLIHGFGMHFLSTFMKYNLDWNYQNFGFATHPYIVCPDVNFFYDYSRFNYDRFKHIFEYNFYDKVYPSNLIQMFEYSGSMLECLNNMGYSVYGMDLQSNGFSESIDSIKSHFNRYTDYITDVMQFAYIIRNQKFNDTSQVWNERVNSRGIKFKEKFIIFGYSMGSNVSFRAIGEFNRHHESNERLADAFISLSGMFDLASNIKDLYHKAYIAFFPLFAAFAPRYKNRYQQYPNYGQRYNFTLYLNDERYGPHFCSWRTLKSLYVACWESKINAKHYPNNMPTLFIHSSEDYKCNIKGVRKLEAKLGFNASVVEMPGRDHHTFETDFMEPISKNLTEWLAKVLRRYDQNTPN</sequence>
<dbReference type="Pfam" id="PF04385">
    <property type="entry name" value="FAINT"/>
    <property type="match status" value="2"/>
</dbReference>
<reference evidence="3" key="1">
    <citation type="submission" date="2022-07" db="EMBL/GenBank/DDBJ databases">
        <title>Evaluation of T. orientalis genome assembly methods using nanopore sequencing and analysis of variation between genomes.</title>
        <authorList>
            <person name="Yam J."/>
            <person name="Micallef M.L."/>
            <person name="Liu M."/>
            <person name="Djordjevic S.P."/>
            <person name="Bogema D.R."/>
            <person name="Jenkins C."/>
        </authorList>
    </citation>
    <scope>NUCLEOTIDE SEQUENCE</scope>
    <source>
        <strain evidence="3">Fish Creek</strain>
    </source>
</reference>
<dbReference type="PANTHER" id="PTHR11614">
    <property type="entry name" value="PHOSPHOLIPASE-RELATED"/>
    <property type="match status" value="1"/>
</dbReference>
<organism evidence="3 4">
    <name type="scientific">Theileria orientalis</name>
    <dbReference type="NCBI Taxonomy" id="68886"/>
    <lineage>
        <taxon>Eukaryota</taxon>
        <taxon>Sar</taxon>
        <taxon>Alveolata</taxon>
        <taxon>Apicomplexa</taxon>
        <taxon>Aconoidasida</taxon>
        <taxon>Piroplasmida</taxon>
        <taxon>Theileriidae</taxon>
        <taxon>Theileria</taxon>
    </lineage>
</organism>
<dbReference type="SUPFAM" id="SSF53474">
    <property type="entry name" value="alpha/beta-Hydrolases"/>
    <property type="match status" value="1"/>
</dbReference>
<protein>
    <recommendedName>
        <fullName evidence="2">Serine aminopeptidase S33 domain-containing protein</fullName>
    </recommendedName>
</protein>
<name>A0A976M503_THEOR</name>
<dbReference type="Gene3D" id="3.40.50.1820">
    <property type="entry name" value="alpha/beta hydrolase"/>
    <property type="match status" value="1"/>
</dbReference>
<dbReference type="OrthoDB" id="2498029at2759"/>
<dbReference type="Proteomes" id="UP000244803">
    <property type="component" value="Chromosome 1"/>
</dbReference>
<dbReference type="AlphaFoldDB" id="A0A976M503"/>
<dbReference type="Pfam" id="PF12146">
    <property type="entry name" value="Hydrolase_4"/>
    <property type="match status" value="1"/>
</dbReference>
<feature type="domain" description="Serine aminopeptidase S33" evidence="2">
    <location>
        <begin position="499"/>
        <end position="738"/>
    </location>
</feature>
<evidence type="ECO:0000313" key="3">
    <source>
        <dbReference type="EMBL" id="UKJ88505.2"/>
    </source>
</evidence>
<dbReference type="InterPro" id="IPR007480">
    <property type="entry name" value="DUF529"/>
</dbReference>
<gene>
    <name evidence="3" type="ORF">MACJ_000949</name>
</gene>
<accession>A0A976M503</accession>
<evidence type="ECO:0000256" key="1">
    <source>
        <dbReference type="SAM" id="SignalP"/>
    </source>
</evidence>
<proteinExistence type="predicted"/>
<feature type="chain" id="PRO_5036756030" description="Serine aminopeptidase S33 domain-containing protein" evidence="1">
    <location>
        <begin position="17"/>
        <end position="768"/>
    </location>
</feature>
<evidence type="ECO:0000313" key="4">
    <source>
        <dbReference type="Proteomes" id="UP000244803"/>
    </source>
</evidence>
<dbReference type="InterPro" id="IPR029058">
    <property type="entry name" value="AB_hydrolase_fold"/>
</dbReference>
<evidence type="ECO:0000259" key="2">
    <source>
        <dbReference type="Pfam" id="PF12146"/>
    </source>
</evidence>
<dbReference type="InterPro" id="IPR051044">
    <property type="entry name" value="MAG_DAG_Lipase"/>
</dbReference>